<proteinExistence type="predicted"/>
<dbReference type="Gene3D" id="3.20.20.410">
    <property type="entry name" value="Protein of unknown function UPF0759"/>
    <property type="match status" value="1"/>
</dbReference>
<dbReference type="AlphaFoldDB" id="A0A812KD85"/>
<dbReference type="SUPFAM" id="SSF117396">
    <property type="entry name" value="TM1631-like"/>
    <property type="match status" value="1"/>
</dbReference>
<name>A0A812KD85_9DINO</name>
<dbReference type="PANTHER" id="PTHR30348:SF4">
    <property type="entry name" value="DUF72 DOMAIN-CONTAINING PROTEIN"/>
    <property type="match status" value="1"/>
</dbReference>
<accession>A0A812KD85</accession>
<evidence type="ECO:0008006" key="3">
    <source>
        <dbReference type="Google" id="ProtNLM"/>
    </source>
</evidence>
<reference evidence="1" key="1">
    <citation type="submission" date="2021-02" db="EMBL/GenBank/DDBJ databases">
        <authorList>
            <person name="Dougan E. K."/>
            <person name="Rhodes N."/>
            <person name="Thang M."/>
            <person name="Chan C."/>
        </authorList>
    </citation>
    <scope>NUCLEOTIDE SEQUENCE</scope>
</reference>
<dbReference type="InterPro" id="IPR002763">
    <property type="entry name" value="DUF72"/>
</dbReference>
<dbReference type="EMBL" id="CAJNJA010007731">
    <property type="protein sequence ID" value="CAE7228237.1"/>
    <property type="molecule type" value="Genomic_DNA"/>
</dbReference>
<dbReference type="OrthoDB" id="10267663at2759"/>
<feature type="non-terminal residue" evidence="1">
    <location>
        <position position="264"/>
    </location>
</feature>
<dbReference type="InterPro" id="IPR036520">
    <property type="entry name" value="UPF0759_sf"/>
</dbReference>
<sequence length="264" mass="29322">MASPTLGSLYVGTAGFSSAHWAGCFYPGNAKKGEDQLACYQETFWAVEVNSSFYGVPSTDTITCWRRRCAEGFLMGLKVPKTVTHDAGSPAAPAALESLRHFAQRVAGLGRHLGPVLFQCPRSLKADVKILQQVDTALAALPEEARLKDVAFEFRHASWFEDAEALGFLRSKNWALVQHPNALGRATSADTAQYETYALEPLQASRTADFVYVRLHGNNDAHQYRYTDEELSRYAQQLHDWRLQGLRVFCYLLNDDAGAAMPQN</sequence>
<comment type="caution">
    <text evidence="1">The sequence shown here is derived from an EMBL/GenBank/DDBJ whole genome shotgun (WGS) entry which is preliminary data.</text>
</comment>
<dbReference type="Proteomes" id="UP000601435">
    <property type="component" value="Unassembled WGS sequence"/>
</dbReference>
<gene>
    <name evidence="1" type="ORF">SNEC2469_LOCUS3366</name>
</gene>
<evidence type="ECO:0000313" key="1">
    <source>
        <dbReference type="EMBL" id="CAE7228237.1"/>
    </source>
</evidence>
<evidence type="ECO:0000313" key="2">
    <source>
        <dbReference type="Proteomes" id="UP000601435"/>
    </source>
</evidence>
<dbReference type="Pfam" id="PF01904">
    <property type="entry name" value="DUF72"/>
    <property type="match status" value="1"/>
</dbReference>
<dbReference type="PANTHER" id="PTHR30348">
    <property type="entry name" value="UNCHARACTERIZED PROTEIN YECE"/>
    <property type="match status" value="1"/>
</dbReference>
<organism evidence="1 2">
    <name type="scientific">Symbiodinium necroappetens</name>
    <dbReference type="NCBI Taxonomy" id="1628268"/>
    <lineage>
        <taxon>Eukaryota</taxon>
        <taxon>Sar</taxon>
        <taxon>Alveolata</taxon>
        <taxon>Dinophyceae</taxon>
        <taxon>Suessiales</taxon>
        <taxon>Symbiodiniaceae</taxon>
        <taxon>Symbiodinium</taxon>
    </lineage>
</organism>
<keyword evidence="2" id="KW-1185">Reference proteome</keyword>
<protein>
    <recommendedName>
        <fullName evidence="3">DUF72 domain-containing protein</fullName>
    </recommendedName>
</protein>